<comment type="caution">
    <text evidence="2">The sequence shown here is derived from an EMBL/GenBank/DDBJ whole genome shotgun (WGS) entry which is preliminary data.</text>
</comment>
<name>A0A232M153_9EURO</name>
<dbReference type="GO" id="GO:0005634">
    <property type="term" value="C:nucleus"/>
    <property type="evidence" value="ECO:0007669"/>
    <property type="project" value="TreeGrafter"/>
</dbReference>
<dbReference type="GO" id="GO:0035197">
    <property type="term" value="F:siRNA binding"/>
    <property type="evidence" value="ECO:0007669"/>
    <property type="project" value="TreeGrafter"/>
</dbReference>
<reference evidence="2 3" key="1">
    <citation type="journal article" date="2015" name="Environ. Microbiol.">
        <title>Metagenome sequence of Elaphomyces granulatus from sporocarp tissue reveals Ascomycota ectomycorrhizal fingerprints of genome expansion and a Proteobacteria-rich microbiome.</title>
        <authorList>
            <person name="Quandt C.A."/>
            <person name="Kohler A."/>
            <person name="Hesse C.N."/>
            <person name="Sharpton T.J."/>
            <person name="Martin F."/>
            <person name="Spatafora J.W."/>
        </authorList>
    </citation>
    <scope>NUCLEOTIDE SEQUENCE [LARGE SCALE GENOMIC DNA]</scope>
    <source>
        <strain evidence="2 3">OSC145934</strain>
    </source>
</reference>
<dbReference type="GO" id="GO:0031048">
    <property type="term" value="P:regulatory ncRNA-mediated heterochromatin formation"/>
    <property type="evidence" value="ECO:0007669"/>
    <property type="project" value="TreeGrafter"/>
</dbReference>
<sequence length="368" mass="40933">MFVFQSKDLPPDPVFPADLEQLGYFINAEDQIKMISNPELVFRFKISTNDRWNEMQREAMNICTREVVLSRLCALGLSILRLPLDAAPDEPNVPILVSSNLSTATRVIVVFGEPGQDLGIWAYRTIGRQAIDAGSAVSLAKAVLGGNNMAGDSAEDRSDTALILANTGQLIWHCGSATAMTMPTWLALPRKSAVDPPLQMTYRNKIPHNQNWQEHVEYVFEQVLAARGKFLKEDAKIDIIGLAEGGAGATSYLARNWQKWHNHIAAFCLANPLDYLMPSPMELDTEAVSDSSSTFRAFLSSRCRAYVLSDEPVDSPMSSGQDQLCNYYSSGESLYAECIIPSAWKSMLAWLDRLHSDPYYEEVELLIQ</sequence>
<dbReference type="EMBL" id="NPHW01003117">
    <property type="protein sequence ID" value="OXV10129.1"/>
    <property type="molecule type" value="Genomic_DNA"/>
</dbReference>
<feature type="domain" description="Arb2" evidence="1">
    <location>
        <begin position="15"/>
        <end position="313"/>
    </location>
</feature>
<dbReference type="PANTHER" id="PTHR21357">
    <property type="entry name" value="FAM172 FAMILY PROTEIN HOMOLOG CG10038"/>
    <property type="match status" value="1"/>
</dbReference>
<dbReference type="InterPro" id="IPR053858">
    <property type="entry name" value="Arb2_dom"/>
</dbReference>
<keyword evidence="3" id="KW-1185">Reference proteome</keyword>
<proteinExistence type="predicted"/>
<organism evidence="2 3">
    <name type="scientific">Elaphomyces granulatus</name>
    <dbReference type="NCBI Taxonomy" id="519963"/>
    <lineage>
        <taxon>Eukaryota</taxon>
        <taxon>Fungi</taxon>
        <taxon>Dikarya</taxon>
        <taxon>Ascomycota</taxon>
        <taxon>Pezizomycotina</taxon>
        <taxon>Eurotiomycetes</taxon>
        <taxon>Eurotiomycetidae</taxon>
        <taxon>Eurotiales</taxon>
        <taxon>Elaphomycetaceae</taxon>
        <taxon>Elaphomyces</taxon>
    </lineage>
</organism>
<dbReference type="AlphaFoldDB" id="A0A232M153"/>
<dbReference type="InterPro" id="IPR048263">
    <property type="entry name" value="Arb2"/>
</dbReference>
<protein>
    <recommendedName>
        <fullName evidence="1">Arb2 domain-containing protein</fullName>
    </recommendedName>
</protein>
<evidence type="ECO:0000259" key="1">
    <source>
        <dbReference type="Pfam" id="PF22749"/>
    </source>
</evidence>
<evidence type="ECO:0000313" key="2">
    <source>
        <dbReference type="EMBL" id="OXV10129.1"/>
    </source>
</evidence>
<accession>A0A232M153</accession>
<dbReference type="Pfam" id="PF22749">
    <property type="entry name" value="Arb2"/>
    <property type="match status" value="1"/>
</dbReference>
<dbReference type="Proteomes" id="UP000243515">
    <property type="component" value="Unassembled WGS sequence"/>
</dbReference>
<dbReference type="OrthoDB" id="421951at2759"/>
<dbReference type="PANTHER" id="PTHR21357:SF4">
    <property type="entry name" value="FAM172 FAMILY PROTEIN HOMOLOG CG10038"/>
    <property type="match status" value="1"/>
</dbReference>
<gene>
    <name evidence="2" type="ORF">Egran_02106</name>
</gene>
<evidence type="ECO:0000313" key="3">
    <source>
        <dbReference type="Proteomes" id="UP000243515"/>
    </source>
</evidence>